<evidence type="ECO:0000313" key="2">
    <source>
        <dbReference type="EMBL" id="MFC4158212.1"/>
    </source>
</evidence>
<sequence length="119" mass="13368">MPTILPRGACAALLAALLAGCATMSVPPLTVDEALAMSKAGASPDAIIAKMRDTRARYDLTASDMVRLHEQGMPPPVLDYMQRTQLEQVRSEERQNRFIFSFGWSHGMVRCRPHWRHCW</sequence>
<keyword evidence="1" id="KW-0732">Signal</keyword>
<evidence type="ECO:0000313" key="3">
    <source>
        <dbReference type="Proteomes" id="UP001595791"/>
    </source>
</evidence>
<keyword evidence="3" id="KW-1185">Reference proteome</keyword>
<feature type="signal peptide" evidence="1">
    <location>
        <begin position="1"/>
        <end position="24"/>
    </location>
</feature>
<dbReference type="PROSITE" id="PS51257">
    <property type="entry name" value="PROKAR_LIPOPROTEIN"/>
    <property type="match status" value="1"/>
</dbReference>
<name>A0ABV8MMH7_9NEIS</name>
<accession>A0ABV8MMH7</accession>
<evidence type="ECO:0008006" key="4">
    <source>
        <dbReference type="Google" id="ProtNLM"/>
    </source>
</evidence>
<feature type="chain" id="PRO_5046791670" description="Lipoprotein" evidence="1">
    <location>
        <begin position="25"/>
        <end position="119"/>
    </location>
</feature>
<reference evidence="3" key="1">
    <citation type="journal article" date="2019" name="Int. J. Syst. Evol. Microbiol.">
        <title>The Global Catalogue of Microorganisms (GCM) 10K type strain sequencing project: providing services to taxonomists for standard genome sequencing and annotation.</title>
        <authorList>
            <consortium name="The Broad Institute Genomics Platform"/>
            <consortium name="The Broad Institute Genome Sequencing Center for Infectious Disease"/>
            <person name="Wu L."/>
            <person name="Ma J."/>
        </authorList>
    </citation>
    <scope>NUCLEOTIDE SEQUENCE [LARGE SCALE GENOMIC DNA]</scope>
    <source>
        <strain evidence="3">LMG 29894</strain>
    </source>
</reference>
<dbReference type="EMBL" id="JBHSBU010000001">
    <property type="protein sequence ID" value="MFC4158212.1"/>
    <property type="molecule type" value="Genomic_DNA"/>
</dbReference>
<proteinExistence type="predicted"/>
<evidence type="ECO:0000256" key="1">
    <source>
        <dbReference type="SAM" id="SignalP"/>
    </source>
</evidence>
<protein>
    <recommendedName>
        <fullName evidence="4">Lipoprotein</fullName>
    </recommendedName>
</protein>
<dbReference type="RefSeq" id="WP_378160642.1">
    <property type="nucleotide sequence ID" value="NZ_JBHSBU010000001.1"/>
</dbReference>
<gene>
    <name evidence="2" type="ORF">ACFOW7_02450</name>
</gene>
<comment type="caution">
    <text evidence="2">The sequence shown here is derived from an EMBL/GenBank/DDBJ whole genome shotgun (WGS) entry which is preliminary data.</text>
</comment>
<organism evidence="2 3">
    <name type="scientific">Chitinimonas lacunae</name>
    <dbReference type="NCBI Taxonomy" id="1963018"/>
    <lineage>
        <taxon>Bacteria</taxon>
        <taxon>Pseudomonadati</taxon>
        <taxon>Pseudomonadota</taxon>
        <taxon>Betaproteobacteria</taxon>
        <taxon>Neisseriales</taxon>
        <taxon>Chitinibacteraceae</taxon>
        <taxon>Chitinimonas</taxon>
    </lineage>
</organism>
<dbReference type="Proteomes" id="UP001595791">
    <property type="component" value="Unassembled WGS sequence"/>
</dbReference>